<dbReference type="Gene3D" id="2.40.170.20">
    <property type="entry name" value="TonB-dependent receptor, beta-barrel domain"/>
    <property type="match status" value="1"/>
</dbReference>
<gene>
    <name evidence="4" type="ORF">S01H4_19556</name>
</gene>
<reference evidence="4" key="1">
    <citation type="journal article" date="2014" name="Front. Microbiol.">
        <title>High frequency of phylogenetically diverse reductive dehalogenase-homologous genes in deep subseafloor sedimentary metagenomes.</title>
        <authorList>
            <person name="Kawai M."/>
            <person name="Futagami T."/>
            <person name="Toyoda A."/>
            <person name="Takaki Y."/>
            <person name="Nishi S."/>
            <person name="Hori S."/>
            <person name="Arai W."/>
            <person name="Tsubouchi T."/>
            <person name="Morono Y."/>
            <person name="Uchiyama I."/>
            <person name="Ito T."/>
            <person name="Fujiyama A."/>
            <person name="Inagaki F."/>
            <person name="Takami H."/>
        </authorList>
    </citation>
    <scope>NUCLEOTIDE SEQUENCE</scope>
    <source>
        <strain evidence="4">Expedition CK06-06</strain>
    </source>
</reference>
<evidence type="ECO:0000256" key="3">
    <source>
        <dbReference type="ARBA" id="ARBA00023237"/>
    </source>
</evidence>
<name>X1AAU2_9ZZZZ</name>
<comment type="caution">
    <text evidence="4">The sequence shown here is derived from an EMBL/GenBank/DDBJ whole genome shotgun (WGS) entry which is preliminary data.</text>
</comment>
<evidence type="ECO:0000313" key="4">
    <source>
        <dbReference type="EMBL" id="GAG57256.1"/>
    </source>
</evidence>
<feature type="non-terminal residue" evidence="4">
    <location>
        <position position="1"/>
    </location>
</feature>
<proteinExistence type="predicted"/>
<accession>X1AAU2</accession>
<keyword evidence="2" id="KW-0472">Membrane</keyword>
<protein>
    <submittedName>
        <fullName evidence="4">Uncharacterized protein</fullName>
    </submittedName>
</protein>
<organism evidence="4">
    <name type="scientific">marine sediment metagenome</name>
    <dbReference type="NCBI Taxonomy" id="412755"/>
    <lineage>
        <taxon>unclassified sequences</taxon>
        <taxon>metagenomes</taxon>
        <taxon>ecological metagenomes</taxon>
    </lineage>
</organism>
<dbReference type="InterPro" id="IPR036942">
    <property type="entry name" value="Beta-barrel_TonB_sf"/>
</dbReference>
<dbReference type="GO" id="GO:0009279">
    <property type="term" value="C:cell outer membrane"/>
    <property type="evidence" value="ECO:0007669"/>
    <property type="project" value="UniProtKB-SubCell"/>
</dbReference>
<keyword evidence="3" id="KW-0998">Cell outer membrane</keyword>
<sequence length="137" mass="15527">IEFETRTGSMLNLISFFYNITLMNSSVLTGGERIRDREHPELITNGGIFLARSGFDLNLFGKYVSEFENERFADPALGPQPLGDYFTIDLTGGYAFGSRRSLRIYLNIINLTNRKYSTVVGYPDFGRRIKIGARLVI</sequence>
<dbReference type="EMBL" id="BART01008726">
    <property type="protein sequence ID" value="GAG57256.1"/>
    <property type="molecule type" value="Genomic_DNA"/>
</dbReference>
<dbReference type="SUPFAM" id="SSF56935">
    <property type="entry name" value="Porins"/>
    <property type="match status" value="1"/>
</dbReference>
<comment type="subcellular location">
    <subcellularLocation>
        <location evidence="1">Cell outer membrane</location>
    </subcellularLocation>
</comment>
<evidence type="ECO:0000256" key="2">
    <source>
        <dbReference type="ARBA" id="ARBA00023136"/>
    </source>
</evidence>
<dbReference type="AlphaFoldDB" id="X1AAU2"/>
<evidence type="ECO:0000256" key="1">
    <source>
        <dbReference type="ARBA" id="ARBA00004442"/>
    </source>
</evidence>